<dbReference type="Gene3D" id="3.80.10.10">
    <property type="entry name" value="Ribonuclease Inhibitor"/>
    <property type="match status" value="1"/>
</dbReference>
<protein>
    <recommendedName>
        <fullName evidence="6">F-box domain-containing protein</fullName>
    </recommendedName>
</protein>
<evidence type="ECO:0000313" key="4">
    <source>
        <dbReference type="EMBL" id="CAA0833224.1"/>
    </source>
</evidence>
<accession>A0A9N7NFD0</accession>
<evidence type="ECO:0000256" key="1">
    <source>
        <dbReference type="SAM" id="MobiDB-lite"/>
    </source>
</evidence>
<evidence type="ECO:0000259" key="2">
    <source>
        <dbReference type="Pfam" id="PF00646"/>
    </source>
</evidence>
<dbReference type="InterPro" id="IPR036047">
    <property type="entry name" value="F-box-like_dom_sf"/>
</dbReference>
<dbReference type="Proteomes" id="UP001153555">
    <property type="component" value="Unassembled WGS sequence"/>
</dbReference>
<evidence type="ECO:0000259" key="3">
    <source>
        <dbReference type="Pfam" id="PF23622"/>
    </source>
</evidence>
<dbReference type="InterPro" id="IPR001810">
    <property type="entry name" value="F-box_dom"/>
</dbReference>
<keyword evidence="5" id="KW-1185">Reference proteome</keyword>
<dbReference type="AlphaFoldDB" id="A0A9N7NFD0"/>
<feature type="compositionally biased region" description="Polar residues" evidence="1">
    <location>
        <begin position="1"/>
        <end position="14"/>
    </location>
</feature>
<feature type="region of interest" description="Disordered" evidence="1">
    <location>
        <begin position="1"/>
        <end position="22"/>
    </location>
</feature>
<dbReference type="EMBL" id="CACSLK010027838">
    <property type="protein sequence ID" value="CAA0833224.1"/>
    <property type="molecule type" value="Genomic_DNA"/>
</dbReference>
<dbReference type="SUPFAM" id="SSF81383">
    <property type="entry name" value="F-box domain"/>
    <property type="match status" value="1"/>
</dbReference>
<proteinExistence type="predicted"/>
<dbReference type="InterPro" id="IPR053772">
    <property type="entry name" value="At1g61320/At1g61330-like"/>
</dbReference>
<gene>
    <name evidence="4" type="ORF">SHERM_28492</name>
</gene>
<dbReference type="SUPFAM" id="SSF52058">
    <property type="entry name" value="L domain-like"/>
    <property type="match status" value="1"/>
</dbReference>
<evidence type="ECO:0008006" key="6">
    <source>
        <dbReference type="Google" id="ProtNLM"/>
    </source>
</evidence>
<feature type="domain" description="At1g61320/AtMIF1 LRR" evidence="3">
    <location>
        <begin position="95"/>
        <end position="264"/>
    </location>
</feature>
<evidence type="ECO:0000313" key="5">
    <source>
        <dbReference type="Proteomes" id="UP001153555"/>
    </source>
</evidence>
<organism evidence="4 5">
    <name type="scientific">Striga hermonthica</name>
    <name type="common">Purple witchweed</name>
    <name type="synonym">Buchnera hermonthica</name>
    <dbReference type="NCBI Taxonomy" id="68872"/>
    <lineage>
        <taxon>Eukaryota</taxon>
        <taxon>Viridiplantae</taxon>
        <taxon>Streptophyta</taxon>
        <taxon>Embryophyta</taxon>
        <taxon>Tracheophyta</taxon>
        <taxon>Spermatophyta</taxon>
        <taxon>Magnoliopsida</taxon>
        <taxon>eudicotyledons</taxon>
        <taxon>Gunneridae</taxon>
        <taxon>Pentapetalae</taxon>
        <taxon>asterids</taxon>
        <taxon>lamiids</taxon>
        <taxon>Lamiales</taxon>
        <taxon>Orobanchaceae</taxon>
        <taxon>Buchnereae</taxon>
        <taxon>Striga</taxon>
    </lineage>
</organism>
<sequence length="662" mass="76753">MENQPAQRKNSRPNSGDGRISELPQPLLHNIVAFLSQEEATRTCVLSKSWRSIGPTRPKIEFNEASYEGNHEKFLSNLGRTLQVYHSREFCLQEFILRVRKINHNSVSFLEKWVRIVLLDMGVRRFHLVFISSYFTLPSIFFEAETLEDLHLKRCRIESVENVRSWLLRKVSFFEVDVAEEHLRKIISSCPLIEHLAFDTCHGFTTIDVQHTNLKHFEYANLKRYVDVTIKIDAPNVESISIVGHGATWLHHGKTFPCLKSLHLEQCRIDSVDMVHIADEHLRKIMSNCPLIERLALDACRGLRTVEVHNDNLKHLEYDSACLEGTIKIDVPNIESIRIVGPASWLHHGETFTRLKSLRLEYVVLTQKDFDSFSVDFCCLEDLKIHFCSGFEEFQLSSRSIKRLHLAVNGLTKAAIDLPNILCFELICDDFPLITLTTISTEWRSLILLKRELITKSETSLFYVKLNELLRALNHSRIHLHMRGFPLEVPHGYVGFGEPAVIESLGVAYRHPCSSLEASLNDFFGSFRPRYIEQSIYPLSVTEEYEDIMDDLYAEEQAANRVIDHWYAVQAGIADEFLDFPEAPERNQNGEASNELIDRLWIVLMKKEREDRIWQQDLDEVSVEANGRNVVEWRSVQSENLSQLVLPNNVDRKIRFQLKWRE</sequence>
<dbReference type="InterPro" id="IPR055357">
    <property type="entry name" value="LRR_At1g61320_AtMIF1"/>
</dbReference>
<dbReference type="Pfam" id="PF23622">
    <property type="entry name" value="LRR_At1g61320_AtMIF1"/>
    <property type="match status" value="1"/>
</dbReference>
<dbReference type="InterPro" id="IPR032675">
    <property type="entry name" value="LRR_dom_sf"/>
</dbReference>
<dbReference type="PANTHER" id="PTHR34145:SF28">
    <property type="entry name" value="F-BOX DOMAIN-CONTAINING PROTEIN"/>
    <property type="match status" value="1"/>
</dbReference>
<feature type="domain" description="F-box" evidence="2">
    <location>
        <begin position="20"/>
        <end position="53"/>
    </location>
</feature>
<dbReference type="OrthoDB" id="1181031at2759"/>
<name>A0A9N7NFD0_STRHE</name>
<reference evidence="4" key="1">
    <citation type="submission" date="2019-12" db="EMBL/GenBank/DDBJ databases">
        <authorList>
            <person name="Scholes J."/>
        </authorList>
    </citation>
    <scope>NUCLEOTIDE SEQUENCE</scope>
</reference>
<dbReference type="Pfam" id="PF00646">
    <property type="entry name" value="F-box"/>
    <property type="match status" value="1"/>
</dbReference>
<comment type="caution">
    <text evidence="4">The sequence shown here is derived from an EMBL/GenBank/DDBJ whole genome shotgun (WGS) entry which is preliminary data.</text>
</comment>
<dbReference type="PANTHER" id="PTHR34145">
    <property type="entry name" value="OS02G0105600 PROTEIN"/>
    <property type="match status" value="1"/>
</dbReference>